<dbReference type="InterPro" id="IPR004688">
    <property type="entry name" value="Ni/Co_transpt"/>
</dbReference>
<keyword evidence="7 8" id="KW-0472">Membrane</keyword>
<dbReference type="GO" id="GO:0015099">
    <property type="term" value="F:nickel cation transmembrane transporter activity"/>
    <property type="evidence" value="ECO:0007669"/>
    <property type="project" value="UniProtKB-UniRule"/>
</dbReference>
<evidence type="ECO:0000256" key="9">
    <source>
        <dbReference type="SAM" id="MobiDB-lite"/>
    </source>
</evidence>
<dbReference type="PANTHER" id="PTHR31611">
    <property type="entry name" value="HIGH-AFFINITY NICKEL TRANSPORT PROTEIN NIC1"/>
    <property type="match status" value="1"/>
</dbReference>
<keyword evidence="11" id="KW-1185">Reference proteome</keyword>
<evidence type="ECO:0000256" key="3">
    <source>
        <dbReference type="ARBA" id="ARBA00022448"/>
    </source>
</evidence>
<protein>
    <recommendedName>
        <fullName evidence="8">Nickel/cobalt efflux system</fullName>
    </recommendedName>
</protein>
<feature type="transmembrane region" description="Helical" evidence="8">
    <location>
        <begin position="54"/>
        <end position="79"/>
    </location>
</feature>
<keyword evidence="4" id="KW-0533">Nickel</keyword>
<name>A0A7D8V4D6_VANHU</name>
<feature type="compositionally biased region" description="Low complexity" evidence="9">
    <location>
        <begin position="392"/>
        <end position="405"/>
    </location>
</feature>
<gene>
    <name evidence="10" type="ORF">VHUM_01126</name>
</gene>
<dbReference type="InterPro" id="IPR011541">
    <property type="entry name" value="Ni/Co_transpt_high_affinity"/>
</dbReference>
<feature type="region of interest" description="Disordered" evidence="9">
    <location>
        <begin position="266"/>
        <end position="306"/>
    </location>
</feature>
<evidence type="ECO:0000256" key="7">
    <source>
        <dbReference type="ARBA" id="ARBA00023136"/>
    </source>
</evidence>
<dbReference type="Pfam" id="PF03824">
    <property type="entry name" value="NicO"/>
    <property type="match status" value="1"/>
</dbReference>
<evidence type="ECO:0000256" key="8">
    <source>
        <dbReference type="RuleBase" id="RU362101"/>
    </source>
</evidence>
<comment type="subcellular location">
    <subcellularLocation>
        <location evidence="8">Cell membrane</location>
        <topology evidence="8">Multi-pass membrane protein</topology>
    </subcellularLocation>
    <subcellularLocation>
        <location evidence="1">Endomembrane system</location>
        <topology evidence="1">Multi-pass membrane protein</topology>
    </subcellularLocation>
</comment>
<evidence type="ECO:0000256" key="2">
    <source>
        <dbReference type="ARBA" id="ARBA00010892"/>
    </source>
</evidence>
<dbReference type="GO" id="GO:0005886">
    <property type="term" value="C:plasma membrane"/>
    <property type="evidence" value="ECO:0007669"/>
    <property type="project" value="UniProtKB-SubCell"/>
</dbReference>
<organism evidence="10 11">
    <name type="scientific">Vanrija humicola</name>
    <name type="common">Yeast</name>
    <name type="synonym">Cryptococcus humicola</name>
    <dbReference type="NCBI Taxonomy" id="5417"/>
    <lineage>
        <taxon>Eukaryota</taxon>
        <taxon>Fungi</taxon>
        <taxon>Dikarya</taxon>
        <taxon>Basidiomycota</taxon>
        <taxon>Agaricomycotina</taxon>
        <taxon>Tremellomycetes</taxon>
        <taxon>Trichosporonales</taxon>
        <taxon>Trichosporonaceae</taxon>
        <taxon>Vanrija</taxon>
    </lineage>
</organism>
<evidence type="ECO:0000256" key="4">
    <source>
        <dbReference type="ARBA" id="ARBA00022596"/>
    </source>
</evidence>
<feature type="compositionally biased region" description="Basic residues" evidence="9">
    <location>
        <begin position="335"/>
        <end position="361"/>
    </location>
</feature>
<sequence>MWVAAGIAFGQRDGLLGIALLAWTLGLRHGLDADHISAIDNATRQMVSLGQLPLTCGLFFSLGHSTIVIAVNVAIAVSVDIYDKLDKVGSVGGIVGTSVSASFLFLVAVINTYFLIGAVRYRKAQKARVKAGLPPEDGDPTAIQGGGCLVRIIAPIMRAVDKPWKLYPVGILFGFGFDTASSIALLAISAIAARGSNGEGIAHGKVVILPFLFTAGMSLVDSLDSVLMLYAYAQPDLRGADGKIHLFYRPVRLPADVESIAPLNSPLPLSPGAESSEAQPFLRPPLDRDDSNRAAHRDPGVAHARRQGEHHLVPLHQPHAALHPRRAEHLPHRDHGSHRRELHPVPRGRRGRGRRRARRQLVARVGEGKRRQRLRRRRHRRLLRRHPHRVPRYPLAVEAQGGQAPRRARGAGRAPR</sequence>
<evidence type="ECO:0000313" key="11">
    <source>
        <dbReference type="Proteomes" id="UP000473826"/>
    </source>
</evidence>
<evidence type="ECO:0000256" key="5">
    <source>
        <dbReference type="ARBA" id="ARBA00022692"/>
    </source>
</evidence>
<dbReference type="PANTHER" id="PTHR31611:SF0">
    <property type="entry name" value="HIGH-AFFINITY NICKEL TRANSPORT PROTEIN NIC1"/>
    <property type="match status" value="1"/>
</dbReference>
<dbReference type="EMBL" id="QKWK01000002">
    <property type="protein sequence ID" value="TXT13759.1"/>
    <property type="molecule type" value="Genomic_DNA"/>
</dbReference>
<evidence type="ECO:0000256" key="6">
    <source>
        <dbReference type="ARBA" id="ARBA00022989"/>
    </source>
</evidence>
<feature type="compositionally biased region" description="Basic and acidic residues" evidence="9">
    <location>
        <begin position="285"/>
        <end position="306"/>
    </location>
</feature>
<evidence type="ECO:0000256" key="1">
    <source>
        <dbReference type="ARBA" id="ARBA00004127"/>
    </source>
</evidence>
<keyword evidence="3 8" id="KW-0813">Transport</keyword>
<comment type="similarity">
    <text evidence="2 8">Belongs to the NiCoT transporter (TC 2.A.52) family.</text>
</comment>
<feature type="compositionally biased region" description="Basic residues" evidence="9">
    <location>
        <begin position="370"/>
        <end position="391"/>
    </location>
</feature>
<feature type="compositionally biased region" description="Basic residues" evidence="9">
    <location>
        <begin position="406"/>
        <end position="416"/>
    </location>
</feature>
<reference evidence="10 11" key="1">
    <citation type="journal article" date="2019" name="PLoS Genet.">
        <title>Convergent evolution of linked mating-type loci in basidiomycete fungi.</title>
        <authorList>
            <person name="Sun S."/>
            <person name="Coelho M.A."/>
            <person name="Heitman J."/>
            <person name="Nowrousian M."/>
        </authorList>
    </citation>
    <scope>NUCLEOTIDE SEQUENCE [LARGE SCALE GENOMIC DNA]</scope>
    <source>
        <strain evidence="10 11">CBS 4282</strain>
    </source>
</reference>
<feature type="transmembrane region" description="Helical" evidence="8">
    <location>
        <begin position="91"/>
        <end position="116"/>
    </location>
</feature>
<proteinExistence type="inferred from homology"/>
<comment type="caution">
    <text evidence="8">Lacks conserved residue(s) required for the propagation of feature annotation.</text>
</comment>
<keyword evidence="6 8" id="KW-1133">Transmembrane helix</keyword>
<keyword evidence="5 8" id="KW-0812">Transmembrane</keyword>
<dbReference type="AlphaFoldDB" id="A0A7D8V4D6"/>
<dbReference type="Proteomes" id="UP000473826">
    <property type="component" value="Unassembled WGS sequence"/>
</dbReference>
<feature type="transmembrane region" description="Helical" evidence="8">
    <location>
        <begin position="166"/>
        <end position="191"/>
    </location>
</feature>
<dbReference type="OrthoDB" id="5197598at2759"/>
<feature type="region of interest" description="Disordered" evidence="9">
    <location>
        <begin position="330"/>
        <end position="416"/>
    </location>
</feature>
<evidence type="ECO:0000313" key="10">
    <source>
        <dbReference type="EMBL" id="TXT13759.1"/>
    </source>
</evidence>
<dbReference type="GO" id="GO:0012505">
    <property type="term" value="C:endomembrane system"/>
    <property type="evidence" value="ECO:0007669"/>
    <property type="project" value="UniProtKB-SubCell"/>
</dbReference>
<accession>A0A7D8V4D6</accession>
<comment type="caution">
    <text evidence="10">The sequence shown here is derived from an EMBL/GenBank/DDBJ whole genome shotgun (WGS) entry which is preliminary data.</text>
</comment>